<dbReference type="PANTHER" id="PTHR10887:SF495">
    <property type="entry name" value="HELICASE SENATAXIN ISOFORM X1-RELATED"/>
    <property type="match status" value="1"/>
</dbReference>
<evidence type="ECO:0000256" key="1">
    <source>
        <dbReference type="ARBA" id="ARBA00022806"/>
    </source>
</evidence>
<dbReference type="InterPro" id="IPR047187">
    <property type="entry name" value="SF1_C_Upf1"/>
</dbReference>
<dbReference type="SUPFAM" id="SSF52540">
    <property type="entry name" value="P-loop containing nucleoside triphosphate hydrolases"/>
    <property type="match status" value="1"/>
</dbReference>
<dbReference type="InterPro" id="IPR027417">
    <property type="entry name" value="P-loop_NTPase"/>
</dbReference>
<accession>A0A1D2VBD4</accession>
<dbReference type="EMBL" id="KV454489">
    <property type="protein sequence ID" value="ODV58921.1"/>
    <property type="molecule type" value="Genomic_DNA"/>
</dbReference>
<keyword evidence="1" id="KW-0378">Hydrolase</keyword>
<dbReference type="GeneID" id="30968373"/>
<dbReference type="Gene3D" id="3.40.50.300">
    <property type="entry name" value="P-loop containing nucleotide triphosphate hydrolases"/>
    <property type="match status" value="2"/>
</dbReference>
<dbReference type="Pfam" id="PF13086">
    <property type="entry name" value="AAA_11"/>
    <property type="match status" value="1"/>
</dbReference>
<feature type="domain" description="DNA2/NAM7 helicase-like C-terminal" evidence="3">
    <location>
        <begin position="364"/>
        <end position="456"/>
    </location>
</feature>
<dbReference type="PANTHER" id="PTHR10887">
    <property type="entry name" value="DNA2/NAM7 HELICASE FAMILY"/>
    <property type="match status" value="1"/>
</dbReference>
<feature type="domain" description="DNA2/NAM7 helicase-like C-terminal" evidence="3">
    <location>
        <begin position="141"/>
        <end position="281"/>
    </location>
</feature>
<dbReference type="Proteomes" id="UP000095038">
    <property type="component" value="Unassembled WGS sequence"/>
</dbReference>
<dbReference type="STRING" id="1344418.A0A1D2VBD4"/>
<keyword evidence="1" id="KW-0547">Nucleotide-binding</keyword>
<evidence type="ECO:0000313" key="5">
    <source>
        <dbReference type="Proteomes" id="UP000095038"/>
    </source>
</evidence>
<evidence type="ECO:0000313" key="4">
    <source>
        <dbReference type="EMBL" id="ODV58921.1"/>
    </source>
</evidence>
<name>A0A1D2VBD4_9ASCO</name>
<dbReference type="InterPro" id="IPR041677">
    <property type="entry name" value="DNA2/NAM7_AAA_11"/>
</dbReference>
<keyword evidence="1" id="KW-0347">Helicase</keyword>
<proteinExistence type="predicted"/>
<dbReference type="CDD" id="cd18808">
    <property type="entry name" value="SF1_C_Upf1"/>
    <property type="match status" value="1"/>
</dbReference>
<dbReference type="InterPro" id="IPR045055">
    <property type="entry name" value="DNA2/NAM7-like"/>
</dbReference>
<feature type="domain" description="DNA2/NAM7 helicase helicase" evidence="2">
    <location>
        <begin position="73"/>
        <end position="138"/>
    </location>
</feature>
<evidence type="ECO:0008006" key="6">
    <source>
        <dbReference type="Google" id="ProtNLM"/>
    </source>
</evidence>
<sequence length="488" mass="57788">MRPLKVSLRKFNNDYSIFHPKYKLTHYSLNRLVYLSLSPEYKKLYFNKFISHEAIKFTPNDLKDLNREMYDKSISIIRNSNVIFCTKKTSLSYLMDAFNFDTVIVDDANLFLESEIIGLISKKCSRLILIGDDKQLSPRGYENSFFSKCIRKNKRNVIQLDQQYRMHPSILDFSNKYIYGNKPSIDNFNEIQTKEKFKEKFKDKSGFPWRSESERVMFINNHKDSIVVDNCFINTEEANEIVKLVNFLISDNKVNPEDIGIITPYMAQKFYIKHKLIHDKELNYKLALGYYSRIHEFLYKLGLKNFDEIDKYCETYGIDDFQKYNKFHEIIKVYNKIKDYTLSSRYKGISRGLVASKHENLEQLFIKYYQKVVKNQKSPIEEFYGLEISSIHDFLGKQKKYIILSTVKSEVARLNLGEIDINELEKNKKNGYFYDIGRFVVSTTRASHGLFILGHSDHLRNLGIWTNYIEYLENKHCICNFDDLKPLI</sequence>
<dbReference type="InterPro" id="IPR041679">
    <property type="entry name" value="DNA2/NAM7-like_C"/>
</dbReference>
<dbReference type="AlphaFoldDB" id="A0A1D2VBD4"/>
<protein>
    <recommendedName>
        <fullName evidence="6">P-loop containing nucleoside triphosphate hydrolase protein</fullName>
    </recommendedName>
</protein>
<dbReference type="Pfam" id="PF13087">
    <property type="entry name" value="AAA_12"/>
    <property type="match status" value="2"/>
</dbReference>
<keyword evidence="5" id="KW-1185">Reference proteome</keyword>
<reference evidence="5" key="1">
    <citation type="submission" date="2016-05" db="EMBL/GenBank/DDBJ databases">
        <title>Comparative genomics of biotechnologically important yeasts.</title>
        <authorList>
            <consortium name="DOE Joint Genome Institute"/>
            <person name="Riley R."/>
            <person name="Haridas S."/>
            <person name="Wolfe K.H."/>
            <person name="Lopes M.R."/>
            <person name="Hittinger C.T."/>
            <person name="Goker M."/>
            <person name="Salamov A."/>
            <person name="Wisecaver J."/>
            <person name="Long T.M."/>
            <person name="Aerts A.L."/>
            <person name="Barry K."/>
            <person name="Choi C."/>
            <person name="Clum A."/>
            <person name="Coughlan A.Y."/>
            <person name="Deshpande S."/>
            <person name="Douglass A.P."/>
            <person name="Hanson S.J."/>
            <person name="Klenk H.-P."/>
            <person name="Labutti K."/>
            <person name="Lapidus A."/>
            <person name="Lindquist E."/>
            <person name="Lipzen A."/>
            <person name="Meier-Kolthoff J.P."/>
            <person name="Ohm R.A."/>
            <person name="Otillar R.P."/>
            <person name="Pangilinan J."/>
            <person name="Peng Y."/>
            <person name="Rokas A."/>
            <person name="Rosa C.A."/>
            <person name="Scheuner C."/>
            <person name="Sibirny A.A."/>
            <person name="Slot J.C."/>
            <person name="Stielow J.B."/>
            <person name="Sun H."/>
            <person name="Kurtzman C.P."/>
            <person name="Blackwell M."/>
            <person name="Grigoriev I.V."/>
            <person name="Jeffries T.W."/>
        </authorList>
    </citation>
    <scope>NUCLEOTIDE SEQUENCE [LARGE SCALE GENOMIC DNA]</scope>
    <source>
        <strain evidence="5">DSM 1968</strain>
    </source>
</reference>
<gene>
    <name evidence="4" type="ORF">ASCRUDRAFT_82553</name>
</gene>
<dbReference type="OrthoDB" id="2423195at2759"/>
<evidence type="ECO:0000259" key="2">
    <source>
        <dbReference type="Pfam" id="PF13086"/>
    </source>
</evidence>
<keyword evidence="1" id="KW-0067">ATP-binding</keyword>
<evidence type="ECO:0000259" key="3">
    <source>
        <dbReference type="Pfam" id="PF13087"/>
    </source>
</evidence>
<organism evidence="4 5">
    <name type="scientific">Ascoidea rubescens DSM 1968</name>
    <dbReference type="NCBI Taxonomy" id="1344418"/>
    <lineage>
        <taxon>Eukaryota</taxon>
        <taxon>Fungi</taxon>
        <taxon>Dikarya</taxon>
        <taxon>Ascomycota</taxon>
        <taxon>Saccharomycotina</taxon>
        <taxon>Saccharomycetes</taxon>
        <taxon>Ascoideaceae</taxon>
        <taxon>Ascoidea</taxon>
    </lineage>
</organism>
<dbReference type="GO" id="GO:0003678">
    <property type="term" value="F:DNA helicase activity"/>
    <property type="evidence" value="ECO:0007669"/>
    <property type="project" value="UniProtKB-ARBA"/>
</dbReference>
<dbReference type="InParanoid" id="A0A1D2VBD4"/>
<dbReference type="RefSeq" id="XP_020045228.1">
    <property type="nucleotide sequence ID" value="XM_020194737.1"/>
</dbReference>